<evidence type="ECO:0000256" key="1">
    <source>
        <dbReference type="SAM" id="MobiDB-lite"/>
    </source>
</evidence>
<dbReference type="Proteomes" id="UP000004810">
    <property type="component" value="Unassembled WGS sequence"/>
</dbReference>
<organism evidence="2 3">
    <name type="scientific">Wuchereria bancrofti</name>
    <dbReference type="NCBI Taxonomy" id="6293"/>
    <lineage>
        <taxon>Eukaryota</taxon>
        <taxon>Metazoa</taxon>
        <taxon>Ecdysozoa</taxon>
        <taxon>Nematoda</taxon>
        <taxon>Chromadorea</taxon>
        <taxon>Rhabditida</taxon>
        <taxon>Spirurina</taxon>
        <taxon>Spiruromorpha</taxon>
        <taxon>Filarioidea</taxon>
        <taxon>Onchocercidae</taxon>
        <taxon>Wuchereria</taxon>
    </lineage>
</organism>
<comment type="caution">
    <text evidence="2">The sequence shown here is derived from an EMBL/GenBank/DDBJ whole genome shotgun (WGS) entry which is preliminary data.</text>
</comment>
<feature type="region of interest" description="Disordered" evidence="1">
    <location>
        <begin position="17"/>
        <end position="41"/>
    </location>
</feature>
<accession>J9E7I9</accession>
<gene>
    <name evidence="2" type="ORF">WUBG_17765</name>
</gene>
<dbReference type="AlphaFoldDB" id="J9E7I9"/>
<evidence type="ECO:0000313" key="3">
    <source>
        <dbReference type="Proteomes" id="UP000004810"/>
    </source>
</evidence>
<proteinExistence type="predicted"/>
<sequence>MFRCNMNGNLSAQHAIHSSDSYGIDSQGQAPVEPPPPFSQSINHQYAAVHNVQGGSMIYPQSAHMMRPNTLMSQAQNQNMMCGPRTSQNSMMAVPSSIGSPNNGGLFGK</sequence>
<feature type="compositionally biased region" description="Polar residues" evidence="1">
    <location>
        <begin position="17"/>
        <end position="29"/>
    </location>
</feature>
<evidence type="ECO:0000313" key="2">
    <source>
        <dbReference type="EMBL" id="EJW71329.1"/>
    </source>
</evidence>
<feature type="region of interest" description="Disordered" evidence="1">
    <location>
        <begin position="80"/>
        <end position="109"/>
    </location>
</feature>
<reference evidence="3" key="1">
    <citation type="submission" date="2012-08" db="EMBL/GenBank/DDBJ databases">
        <title>The Genome Sequence of Wuchereria bancrofti.</title>
        <authorList>
            <person name="Nutman T.B."/>
            <person name="Fink D.L."/>
            <person name="Russ C."/>
            <person name="Young S."/>
            <person name="Zeng Q."/>
            <person name="Koehrsen M."/>
            <person name="Alvarado L."/>
            <person name="Berlin A."/>
            <person name="Chapman S.B."/>
            <person name="Chen Z."/>
            <person name="Freedman E."/>
            <person name="Gellesch M."/>
            <person name="Goldberg J."/>
            <person name="Griggs A."/>
            <person name="Gujja S."/>
            <person name="Heilman E.R."/>
            <person name="Heiman D."/>
            <person name="Hepburn T."/>
            <person name="Howarth C."/>
            <person name="Jen D."/>
            <person name="Larson L."/>
            <person name="Lewis B."/>
            <person name="Mehta T."/>
            <person name="Park D."/>
            <person name="Pearson M."/>
            <person name="Roberts A."/>
            <person name="Saif S."/>
            <person name="Shea T."/>
            <person name="Shenoy N."/>
            <person name="Sisk P."/>
            <person name="Stolte C."/>
            <person name="Sykes S."/>
            <person name="Walk T."/>
            <person name="White J."/>
            <person name="Yandava C."/>
            <person name="Haas B."/>
            <person name="Henn M.R."/>
            <person name="Nusbaum C."/>
            <person name="Birren B."/>
        </authorList>
    </citation>
    <scope>NUCLEOTIDE SEQUENCE [LARGE SCALE GENOMIC DNA]</scope>
    <source>
        <strain evidence="3">NA</strain>
    </source>
</reference>
<dbReference type="EMBL" id="ADBV01018898">
    <property type="protein sequence ID" value="EJW71329.1"/>
    <property type="molecule type" value="Genomic_DNA"/>
</dbReference>
<feature type="compositionally biased region" description="Polar residues" evidence="1">
    <location>
        <begin position="80"/>
        <end position="103"/>
    </location>
</feature>
<name>J9E7I9_WUCBA</name>
<protein>
    <submittedName>
        <fullName evidence="2">Uncharacterized protein</fullName>
    </submittedName>
</protein>